<evidence type="ECO:0000313" key="2">
    <source>
        <dbReference type="Proteomes" id="UP001303046"/>
    </source>
</evidence>
<comment type="caution">
    <text evidence="1">The sequence shown here is derived from an EMBL/GenBank/DDBJ whole genome shotgun (WGS) entry which is preliminary data.</text>
</comment>
<dbReference type="EMBL" id="JAVFWL010000005">
    <property type="protein sequence ID" value="KAK6755004.1"/>
    <property type="molecule type" value="Genomic_DNA"/>
</dbReference>
<protein>
    <submittedName>
        <fullName evidence="1">Uncharacterized protein</fullName>
    </submittedName>
</protein>
<accession>A0ABR1DX95</accession>
<gene>
    <name evidence="1" type="primary">Necator_chrV.g18562</name>
    <name evidence="1" type="ORF">RB195_013771</name>
</gene>
<dbReference type="Proteomes" id="UP001303046">
    <property type="component" value="Unassembled WGS sequence"/>
</dbReference>
<organism evidence="1 2">
    <name type="scientific">Necator americanus</name>
    <name type="common">Human hookworm</name>
    <dbReference type="NCBI Taxonomy" id="51031"/>
    <lineage>
        <taxon>Eukaryota</taxon>
        <taxon>Metazoa</taxon>
        <taxon>Ecdysozoa</taxon>
        <taxon>Nematoda</taxon>
        <taxon>Chromadorea</taxon>
        <taxon>Rhabditida</taxon>
        <taxon>Rhabditina</taxon>
        <taxon>Rhabditomorpha</taxon>
        <taxon>Strongyloidea</taxon>
        <taxon>Ancylostomatidae</taxon>
        <taxon>Bunostominae</taxon>
        <taxon>Necator</taxon>
    </lineage>
</organism>
<evidence type="ECO:0000313" key="1">
    <source>
        <dbReference type="EMBL" id="KAK6755004.1"/>
    </source>
</evidence>
<proteinExistence type="predicted"/>
<name>A0ABR1DX95_NECAM</name>
<keyword evidence="2" id="KW-1185">Reference proteome</keyword>
<sequence length="177" mass="20142">MRINHPRCGRYRFDGSSKSARIQRQDLESVREKVLPNSIMHTTTGLVYFLSVKLESIALQSVNRETLLRKFCKPQEAADMFRRELELPLWGIYSGALYTETPGSEKHWRCENLRGFRLSSSINFTKGVGVLRKFLQIVPCALLINRSIDCGAVRKPHLRTIASSLLGTSSRERESSA</sequence>
<reference evidence="1 2" key="1">
    <citation type="submission" date="2023-08" db="EMBL/GenBank/DDBJ databases">
        <title>A Necator americanus chromosomal reference genome.</title>
        <authorList>
            <person name="Ilik V."/>
            <person name="Petrzelkova K.J."/>
            <person name="Pardy F."/>
            <person name="Fuh T."/>
            <person name="Niatou-Singa F.S."/>
            <person name="Gouil Q."/>
            <person name="Baker L."/>
            <person name="Ritchie M.E."/>
            <person name="Jex A.R."/>
            <person name="Gazzola D."/>
            <person name="Li H."/>
            <person name="Toshio Fujiwara R."/>
            <person name="Zhan B."/>
            <person name="Aroian R.V."/>
            <person name="Pafco B."/>
            <person name="Schwarz E.M."/>
        </authorList>
    </citation>
    <scope>NUCLEOTIDE SEQUENCE [LARGE SCALE GENOMIC DNA]</scope>
    <source>
        <strain evidence="1 2">Aroian</strain>
        <tissue evidence="1">Whole animal</tissue>
    </source>
</reference>